<dbReference type="SUPFAM" id="SSF57667">
    <property type="entry name" value="beta-beta-alpha zinc fingers"/>
    <property type="match status" value="1"/>
</dbReference>
<gene>
    <name evidence="18" type="primary">HaOG204011</name>
    <name evidence="18" type="ORF">B5X24_HaOG204011</name>
</gene>
<feature type="compositionally biased region" description="Polar residues" evidence="13">
    <location>
        <begin position="576"/>
        <end position="586"/>
    </location>
</feature>
<feature type="compositionally biased region" description="Basic and acidic residues" evidence="13">
    <location>
        <begin position="1542"/>
        <end position="1552"/>
    </location>
</feature>
<evidence type="ECO:0000256" key="6">
    <source>
        <dbReference type="ARBA" id="ARBA00023054"/>
    </source>
</evidence>
<evidence type="ECO:0000256" key="7">
    <source>
        <dbReference type="ARBA" id="ARBA00023065"/>
    </source>
</evidence>
<feature type="region of interest" description="Disordered" evidence="13">
    <location>
        <begin position="1542"/>
        <end position="1598"/>
    </location>
</feature>
<evidence type="ECO:0000259" key="17">
    <source>
        <dbReference type="SMART" id="SM00918"/>
    </source>
</evidence>
<comment type="subcellular location">
    <subcellularLocation>
        <location evidence="1">Membrane</location>
        <topology evidence="1">Multi-pass membrane protein</topology>
    </subcellularLocation>
</comment>
<reference evidence="18 19" key="1">
    <citation type="journal article" date="2017" name="BMC Biol.">
        <title>Genomic innovations, transcriptional plasticity and gene loss underlying the evolution and divergence of two highly polyphagous and invasive Helicoverpa pest species.</title>
        <authorList>
            <person name="Pearce S.L."/>
            <person name="Clarke D.F."/>
            <person name="East P.D."/>
            <person name="Elfekih S."/>
            <person name="Gordon K.H."/>
            <person name="Jermiin L.S."/>
            <person name="McGaughran A."/>
            <person name="Oakeshott J.G."/>
            <person name="Papanikolaou A."/>
            <person name="Perera O.P."/>
            <person name="Rane R.V."/>
            <person name="Richards S."/>
            <person name="Tay W.T."/>
            <person name="Walsh T.K."/>
            <person name="Anderson A."/>
            <person name="Anderson C.J."/>
            <person name="Asgari S."/>
            <person name="Board P.G."/>
            <person name="Bretschneider A."/>
            <person name="Campbell P.M."/>
            <person name="Chertemps T."/>
            <person name="Christeller J.T."/>
            <person name="Coppin C.W."/>
            <person name="Downes S.J."/>
            <person name="Duan G."/>
            <person name="Farnsworth C.A."/>
            <person name="Good R.T."/>
            <person name="Han L.B."/>
            <person name="Han Y.C."/>
            <person name="Hatje K."/>
            <person name="Horne I."/>
            <person name="Huang Y.P."/>
            <person name="Hughes D.S."/>
            <person name="Jacquin-Joly E."/>
            <person name="James W."/>
            <person name="Jhangiani S."/>
            <person name="Kollmar M."/>
            <person name="Kuwar S.S."/>
            <person name="Li S."/>
            <person name="Liu N.Y."/>
            <person name="Maibeche M.T."/>
            <person name="Miller J.R."/>
            <person name="Montagne N."/>
            <person name="Perry T."/>
            <person name="Qu J."/>
            <person name="Song S.V."/>
            <person name="Sutton G.G."/>
            <person name="Vogel H."/>
            <person name="Walenz B.P."/>
            <person name="Xu W."/>
            <person name="Zhang H.J."/>
            <person name="Zou Z."/>
            <person name="Batterham P."/>
            <person name="Edwards O.R."/>
            <person name="Feyereisen R."/>
            <person name="Gibbs R.A."/>
            <person name="Heckel D.G."/>
            <person name="McGrath A."/>
            <person name="Robin C."/>
            <person name="Scherer S.E."/>
            <person name="Worley K.C."/>
            <person name="Wu Y.D."/>
        </authorList>
    </citation>
    <scope>NUCLEOTIDE SEQUENCE [LARGE SCALE GENOMIC DNA]</scope>
    <source>
        <strain evidence="18">Harm_GR_Male_#8</strain>
        <tissue evidence="18">Whole organism</tissue>
    </source>
</reference>
<feature type="transmembrane region" description="Helical" evidence="14">
    <location>
        <begin position="1417"/>
        <end position="1442"/>
    </location>
</feature>
<dbReference type="Pfam" id="PF12874">
    <property type="entry name" value="zf-met"/>
    <property type="match status" value="1"/>
</dbReference>
<dbReference type="GO" id="GO:0008270">
    <property type="term" value="F:zinc ion binding"/>
    <property type="evidence" value="ECO:0007669"/>
    <property type="project" value="InterPro"/>
</dbReference>
<evidence type="ECO:0000313" key="19">
    <source>
        <dbReference type="Proteomes" id="UP000249218"/>
    </source>
</evidence>
<feature type="region of interest" description="Disordered" evidence="13">
    <location>
        <begin position="1697"/>
        <end position="1721"/>
    </location>
</feature>
<dbReference type="GO" id="GO:0005886">
    <property type="term" value="C:plasma membrane"/>
    <property type="evidence" value="ECO:0007669"/>
    <property type="project" value="UniProtKB-ARBA"/>
</dbReference>
<dbReference type="InterPro" id="IPR019594">
    <property type="entry name" value="Glu/Gly-bd"/>
</dbReference>
<keyword evidence="5 14" id="KW-1133">Transmembrane helix</keyword>
<keyword evidence="10" id="KW-0325">Glycoprotein</keyword>
<keyword evidence="9" id="KW-0675">Receptor</keyword>
<dbReference type="InterPro" id="IPR013087">
    <property type="entry name" value="Znf_C2H2_type"/>
</dbReference>
<keyword evidence="19" id="KW-1185">Reference proteome</keyword>
<dbReference type="SMART" id="SM00918">
    <property type="entry name" value="Lig_chan-Glu_bd"/>
    <property type="match status" value="1"/>
</dbReference>
<evidence type="ECO:0000256" key="9">
    <source>
        <dbReference type="ARBA" id="ARBA00023170"/>
    </source>
</evidence>
<evidence type="ECO:0000256" key="1">
    <source>
        <dbReference type="ARBA" id="ARBA00004141"/>
    </source>
</evidence>
<evidence type="ECO:0000256" key="8">
    <source>
        <dbReference type="ARBA" id="ARBA00023136"/>
    </source>
</evidence>
<dbReference type="InterPro" id="IPR036236">
    <property type="entry name" value="Znf_C2H2_sf"/>
</dbReference>
<feature type="compositionally biased region" description="Polar residues" evidence="13">
    <location>
        <begin position="598"/>
        <end position="609"/>
    </location>
</feature>
<evidence type="ECO:0000256" key="5">
    <source>
        <dbReference type="ARBA" id="ARBA00022989"/>
    </source>
</evidence>
<feature type="domain" description="U1-type" evidence="16">
    <location>
        <begin position="235"/>
        <end position="269"/>
    </location>
</feature>
<feature type="compositionally biased region" description="Basic and acidic residues" evidence="13">
    <location>
        <begin position="588"/>
        <end position="597"/>
    </location>
</feature>
<dbReference type="FunFam" id="3.30.160.60:FF:002080">
    <property type="entry name" value="Zinc finger RNA-binding protein"/>
    <property type="match status" value="1"/>
</dbReference>
<keyword evidence="11" id="KW-1071">Ligand-gated ion channel</keyword>
<feature type="compositionally biased region" description="Polar residues" evidence="13">
    <location>
        <begin position="1640"/>
        <end position="1653"/>
    </location>
</feature>
<accession>A0A2W1BTE4</accession>
<feature type="transmembrane region" description="Helical" evidence="14">
    <location>
        <begin position="1171"/>
        <end position="1192"/>
    </location>
</feature>
<evidence type="ECO:0000259" key="15">
    <source>
        <dbReference type="SMART" id="SM00079"/>
    </source>
</evidence>
<dbReference type="SMART" id="SM00079">
    <property type="entry name" value="PBPe"/>
    <property type="match status" value="1"/>
</dbReference>
<dbReference type="FunFam" id="1.10.287.70:FF:000191">
    <property type="entry name" value="Glutamate receptor ionotropic, NMDA 3A"/>
    <property type="match status" value="1"/>
</dbReference>
<feature type="domain" description="Ionotropic glutamate receptor L-glutamate and glycine-binding" evidence="17">
    <location>
        <begin position="1004"/>
        <end position="1050"/>
    </location>
</feature>
<dbReference type="EMBL" id="KZ149941">
    <property type="protein sequence ID" value="PZC76914.1"/>
    <property type="molecule type" value="Genomic_DNA"/>
</dbReference>
<keyword evidence="6" id="KW-0175">Coiled coil</keyword>
<dbReference type="Gene3D" id="1.10.287.70">
    <property type="match status" value="1"/>
</dbReference>
<dbReference type="FunFam" id="3.40.190.10:FF:000324">
    <property type="entry name" value="Predicted protein"/>
    <property type="match status" value="1"/>
</dbReference>
<dbReference type="Proteomes" id="UP000249218">
    <property type="component" value="Unassembled WGS sequence"/>
</dbReference>
<evidence type="ECO:0000256" key="3">
    <source>
        <dbReference type="ARBA" id="ARBA00022448"/>
    </source>
</evidence>
<dbReference type="SUPFAM" id="SSF53850">
    <property type="entry name" value="Periplasmic binding protein-like II"/>
    <property type="match status" value="1"/>
</dbReference>
<feature type="compositionally biased region" description="Pro residues" evidence="13">
    <location>
        <begin position="1704"/>
        <end position="1713"/>
    </location>
</feature>
<dbReference type="OrthoDB" id="8898434at2759"/>
<feature type="compositionally biased region" description="Low complexity" evidence="13">
    <location>
        <begin position="1577"/>
        <end position="1590"/>
    </location>
</feature>
<keyword evidence="12" id="KW-0407">Ion channel</keyword>
<dbReference type="PANTHER" id="PTHR18966">
    <property type="entry name" value="IONOTROPIC GLUTAMATE RECEPTOR"/>
    <property type="match status" value="1"/>
</dbReference>
<keyword evidence="8 14" id="KW-0472">Membrane</keyword>
<dbReference type="SMART" id="SM00451">
    <property type="entry name" value="ZnF_U1"/>
    <property type="match status" value="1"/>
</dbReference>
<name>A0A2W1BTE4_HELAM</name>
<comment type="similarity">
    <text evidence="2">Belongs to the glutamate-gated ion channel (TC 1.A.10.1) family.</text>
</comment>
<dbReference type="Gene3D" id="3.40.190.10">
    <property type="entry name" value="Periplasmic binding protein-like II"/>
    <property type="match status" value="1"/>
</dbReference>
<dbReference type="InterPro" id="IPR003604">
    <property type="entry name" value="Matrin/U1-like-C_Znf_C2H2"/>
</dbReference>
<keyword evidence="7" id="KW-0406">Ion transport</keyword>
<evidence type="ECO:0000256" key="14">
    <source>
        <dbReference type="SAM" id="Phobius"/>
    </source>
</evidence>
<feature type="domain" description="Ionotropic glutamate receptor C-terminal" evidence="15">
    <location>
        <begin position="996"/>
        <end position="1400"/>
    </location>
</feature>
<feature type="transmembrane region" description="Helical" evidence="14">
    <location>
        <begin position="1242"/>
        <end position="1267"/>
    </location>
</feature>
<feature type="region of interest" description="Disordered" evidence="13">
    <location>
        <begin position="573"/>
        <end position="609"/>
    </location>
</feature>
<dbReference type="InterPro" id="IPR001320">
    <property type="entry name" value="Iontro_rcpt_C"/>
</dbReference>
<dbReference type="Pfam" id="PF10613">
    <property type="entry name" value="Lig_chan-Glu_bd"/>
    <property type="match status" value="1"/>
</dbReference>
<dbReference type="GO" id="GO:0015276">
    <property type="term" value="F:ligand-gated monoatomic ion channel activity"/>
    <property type="evidence" value="ECO:0007669"/>
    <property type="project" value="InterPro"/>
</dbReference>
<dbReference type="InterPro" id="IPR015683">
    <property type="entry name" value="Ionotropic_Glu_rcpt"/>
</dbReference>
<sequence>MMAANNYFGFTHGGTQYGAATASAAYGGQTGYAVAPAATAATYGTQRAAATGYDTAYQAAAATQAAHAHAHAAAAAASAYDASKSAYYQQAAAAYPAAAPPQPQPTYDATAAKPAYSTPATYAQSNPMYQGGARAGGGGAKAYGGVYTATTAAPSYPSQAYSAAPAQPAKRQYIHVNIEPTNRGNTAYDTALYNAATMYVAQQNKTGGGTGWKNYNKSGVGAGQTRRPKPPPKAQQLHYCDVCRISCAGPQTYKEHLEGQKHKKKEAAVKLAAAGAGRELRVLQADARTAFYVAIAAPPSAADVVRVFNRSLADLSHTYLAGDYPLHLRNITLLPLYIELPEDEKFGVRVLERTCSALDGRRVAALLVCGGGSAAAAVVTAAARAGVPVLRASPSHVHLSYTIANELLPLEIRLEITARETLHALRATLLHTHWHSFTLLAEEDIYTTLSLRKDLSSIVTAPPLDPKWLSLPKKFSRHVLFRRLAEISRLTRGVVVLICDVNYAKLVMDEAKRLNMLEGNFFWLWLDASKDVDIFHNISNRTLYTEDNEQDIDSLRDTDEALVYERFDRSKRGDADNNTIDNQTDAETLIKADKTEEQPTSDGFSVKNSSINSKFRRTSRHLNDSEAHGVNNKLLYLNFSKSYDSIRNISLGSMRNYNVNNKGVETSKIENNSIAKGMPFHYRNNSRHNSYREMKNESFNKYVNSIDVEDVNVAKNEILGQEDINSNDDIRRVNDSIDLSSDISDFLMNPKVHASSVHNFKDKTEKRYDKRLKEEILDKERGNIKDNLTVIFKSLPVGLLALHPQPVKIDRAFIKAAVRMTVGALRRVLHACDAWSAQAQFLSDATASCWEEPSDAAADFSTEFVRETRISSAAALAGGTERPERSLTASFALLNLVPGPDGENMWRQVGRVLGRSVRLHTIVWPGGRLVAHGQSDGARTIFRIVTALAPPFVMEGELDEDGQCLRGLLCHRPQTSDRDNLTLAFNELERESDQDDFFFPTSKPVFTKMETHCCYGLAMDLLENIAQELEFDFHLYIVEDGLYGSRKLIKPFHRIFEYKTVASEYAPINYQSYRSQYRNGYKSVEEDAEEMRYLFDMEPDESVEKWNGIIGDLVSGAAHMSFAALSVSAARAEVIDYSQPYFFSGVSILAAPNQRPDIPLLAFLLPFSPELWIAIFTSLNVTAIAVAIYEWLSPFGLNPWGRQRSKNFSISSALWVMWGLLCGHLVAFKAPKSWPNKFLINVWGGFSVIFVASYTANIAALIAGLFFHNAVDDYQGRSNWLSLRVGTARSSVSEYYVQRNNPQLAQQMRRYALQDVEEGIQRLRNGTLDLLIADSPVLDYYRATDHGCKLQRIGDHPLAEDAYAIGMAKGFPLKDSISAVIAKYSSNGYMDILTEKWYGGLPCFKLSPDYGIQPKPLGVAAVAGVFILLGVGMIVGCLILILEHLFYKYTLPVLRHQPKGTIWRSRNIMFFSQKLYRFINCVELVSPHHAARELVNTIRQGHFTSLFQKSVKRKEHEQRRRRKSKAQLYEMIQAIRRVQQRDHSLGSIKEQEPVETETEASEEVTECKFLSPSPDVSNRSPRPGRSPRQLRSPRGRRKRCSLAGLNVRRFSTDSVLNSDSVSNIYERTSHNIGRRLSRDVLTSSPPDINTRLRTPSPMVRRAEGSSTRSYQDVSDRSENYLSTDCPTSRASVEILVSQDDSDLPPAPPYPRVPPSGGRSELSLLSEEELIRLWRSSEREVREALLGALQERRANLDPKQDPG</sequence>
<feature type="compositionally biased region" description="Acidic residues" evidence="13">
    <location>
        <begin position="1553"/>
        <end position="1564"/>
    </location>
</feature>
<evidence type="ECO:0000256" key="12">
    <source>
        <dbReference type="ARBA" id="ARBA00023303"/>
    </source>
</evidence>
<evidence type="ECO:0000256" key="10">
    <source>
        <dbReference type="ARBA" id="ARBA00023180"/>
    </source>
</evidence>
<feature type="transmembrane region" description="Helical" evidence="14">
    <location>
        <begin position="1213"/>
        <end position="1230"/>
    </location>
</feature>
<dbReference type="InterPro" id="IPR028082">
    <property type="entry name" value="Peripla_BP_I"/>
</dbReference>
<feature type="region of interest" description="Disordered" evidence="13">
    <location>
        <begin position="1636"/>
        <end position="1685"/>
    </location>
</feature>
<evidence type="ECO:0000259" key="16">
    <source>
        <dbReference type="SMART" id="SM00451"/>
    </source>
</evidence>
<evidence type="ECO:0000313" key="18">
    <source>
        <dbReference type="EMBL" id="PZC76914.1"/>
    </source>
</evidence>
<dbReference type="Gene3D" id="3.40.50.2300">
    <property type="match status" value="1"/>
</dbReference>
<protein>
    <recommendedName>
        <fullName evidence="20">Glutamate [NMDA] receptor subunit 3A</fullName>
    </recommendedName>
</protein>
<dbReference type="FunFam" id="3.40.190.10:FF:000078">
    <property type="entry name" value="glutamate receptor ionotropic, NMDA 3B"/>
    <property type="match status" value="1"/>
</dbReference>
<evidence type="ECO:0008006" key="20">
    <source>
        <dbReference type="Google" id="ProtNLM"/>
    </source>
</evidence>
<evidence type="ECO:0000256" key="11">
    <source>
        <dbReference type="ARBA" id="ARBA00023286"/>
    </source>
</evidence>
<evidence type="ECO:0000256" key="13">
    <source>
        <dbReference type="SAM" id="MobiDB-lite"/>
    </source>
</evidence>
<proteinExistence type="inferred from homology"/>
<organism evidence="18 19">
    <name type="scientific">Helicoverpa armigera</name>
    <name type="common">Cotton bollworm</name>
    <name type="synonym">Heliothis armigera</name>
    <dbReference type="NCBI Taxonomy" id="29058"/>
    <lineage>
        <taxon>Eukaryota</taxon>
        <taxon>Metazoa</taxon>
        <taxon>Ecdysozoa</taxon>
        <taxon>Arthropoda</taxon>
        <taxon>Hexapoda</taxon>
        <taxon>Insecta</taxon>
        <taxon>Pterygota</taxon>
        <taxon>Neoptera</taxon>
        <taxon>Endopterygota</taxon>
        <taxon>Lepidoptera</taxon>
        <taxon>Glossata</taxon>
        <taxon>Ditrysia</taxon>
        <taxon>Noctuoidea</taxon>
        <taxon>Noctuidae</taxon>
        <taxon>Heliothinae</taxon>
        <taxon>Helicoverpa</taxon>
    </lineage>
</organism>
<dbReference type="SUPFAM" id="SSF53822">
    <property type="entry name" value="Periplasmic binding protein-like I"/>
    <property type="match status" value="1"/>
</dbReference>
<dbReference type="Gene3D" id="3.30.160.60">
    <property type="entry name" value="Classic Zinc Finger"/>
    <property type="match status" value="1"/>
</dbReference>
<keyword evidence="4 14" id="KW-0812">Transmembrane</keyword>
<dbReference type="GO" id="GO:0003676">
    <property type="term" value="F:nucleic acid binding"/>
    <property type="evidence" value="ECO:0007669"/>
    <property type="project" value="InterPro"/>
</dbReference>
<keyword evidence="3" id="KW-0813">Transport</keyword>
<dbReference type="Pfam" id="PF00060">
    <property type="entry name" value="Lig_chan"/>
    <property type="match status" value="1"/>
</dbReference>
<dbReference type="GO" id="GO:0043226">
    <property type="term" value="C:organelle"/>
    <property type="evidence" value="ECO:0007669"/>
    <property type="project" value="UniProtKB-ARBA"/>
</dbReference>
<evidence type="ECO:0000256" key="4">
    <source>
        <dbReference type="ARBA" id="ARBA00022692"/>
    </source>
</evidence>
<evidence type="ECO:0000256" key="2">
    <source>
        <dbReference type="ARBA" id="ARBA00008685"/>
    </source>
</evidence>